<feature type="binding site" evidence="7">
    <location>
        <position position="92"/>
    </location>
    <ligand>
        <name>Ni(2+)</name>
        <dbReference type="ChEBI" id="CHEBI:49786"/>
    </ligand>
</feature>
<dbReference type="NCBIfam" id="NF002815">
    <property type="entry name" value="PRK02967.1"/>
    <property type="match status" value="1"/>
</dbReference>
<dbReference type="Gene3D" id="3.30.70.1150">
    <property type="entry name" value="ACT-like. Chain A, domain 2"/>
    <property type="match status" value="1"/>
</dbReference>
<accession>A0A0X8JND9</accession>
<evidence type="ECO:0000259" key="9">
    <source>
        <dbReference type="Pfam" id="PF08753"/>
    </source>
</evidence>
<evidence type="ECO:0000256" key="7">
    <source>
        <dbReference type="HAMAP-Rule" id="MF_00476"/>
    </source>
</evidence>
<feature type="binding site" evidence="7">
    <location>
        <position position="79"/>
    </location>
    <ligand>
        <name>Ni(2+)</name>
        <dbReference type="ChEBI" id="CHEBI:49786"/>
    </ligand>
</feature>
<feature type="domain" description="Ribbon-helix-helix protein CopG" evidence="8">
    <location>
        <begin position="6"/>
        <end position="45"/>
    </location>
</feature>
<evidence type="ECO:0000256" key="6">
    <source>
        <dbReference type="ARBA" id="ARBA00023163"/>
    </source>
</evidence>
<dbReference type="InterPro" id="IPR013321">
    <property type="entry name" value="Arc_rbn_hlx_hlx"/>
</dbReference>
<dbReference type="Gene3D" id="1.10.1220.10">
    <property type="entry name" value="Met repressor-like"/>
    <property type="match status" value="1"/>
</dbReference>
<evidence type="ECO:0000256" key="5">
    <source>
        <dbReference type="ARBA" id="ARBA00023125"/>
    </source>
</evidence>
<dbReference type="InterPro" id="IPR027271">
    <property type="entry name" value="Acetolactate_synth/TF_NikR_C"/>
</dbReference>
<dbReference type="InterPro" id="IPR050192">
    <property type="entry name" value="CopG/NikR_regulator"/>
</dbReference>
<keyword evidence="2 7" id="KW-0533">Nickel</keyword>
<comment type="cofactor">
    <cofactor evidence="7">
        <name>Ni(2+)</name>
        <dbReference type="ChEBI" id="CHEBI:49786"/>
    </cofactor>
    <text evidence="7">Binds 1 nickel ion per subunit.</text>
</comment>
<dbReference type="NCBIfam" id="NF001884">
    <property type="entry name" value="PRK00630.1"/>
    <property type="match status" value="1"/>
</dbReference>
<dbReference type="GO" id="GO:0003677">
    <property type="term" value="F:DNA binding"/>
    <property type="evidence" value="ECO:0007669"/>
    <property type="project" value="UniProtKB-KW"/>
</dbReference>
<feature type="domain" description="Transcription factor NikR nickel binding C-terminal" evidence="9">
    <location>
        <begin position="56"/>
        <end position="131"/>
    </location>
</feature>
<organism evidence="10 11">
    <name type="scientific">Desulfomicrobium orale DSM 12838</name>
    <dbReference type="NCBI Taxonomy" id="888061"/>
    <lineage>
        <taxon>Bacteria</taxon>
        <taxon>Pseudomonadati</taxon>
        <taxon>Thermodesulfobacteriota</taxon>
        <taxon>Desulfovibrionia</taxon>
        <taxon>Desulfovibrionales</taxon>
        <taxon>Desulfomicrobiaceae</taxon>
        <taxon>Desulfomicrobium</taxon>
    </lineage>
</organism>
<evidence type="ECO:0000256" key="3">
    <source>
        <dbReference type="ARBA" id="ARBA00022723"/>
    </source>
</evidence>
<dbReference type="STRING" id="888061.AXF15_01450"/>
<reference evidence="11" key="1">
    <citation type="submission" date="2016-02" db="EMBL/GenBank/DDBJ databases">
        <authorList>
            <person name="Holder M.E."/>
            <person name="Ajami N.J."/>
            <person name="Petrosino J.F."/>
        </authorList>
    </citation>
    <scope>NUCLEOTIDE SEQUENCE [LARGE SCALE GENOMIC DNA]</scope>
    <source>
        <strain evidence="11">DSM 12838</strain>
    </source>
</reference>
<dbReference type="InterPro" id="IPR022988">
    <property type="entry name" value="Ni_resp_reg_NikR"/>
</dbReference>
<dbReference type="PANTHER" id="PTHR34719">
    <property type="entry name" value="NICKEL-RESPONSIVE REGULATOR"/>
    <property type="match status" value="1"/>
</dbReference>
<evidence type="ECO:0000256" key="1">
    <source>
        <dbReference type="ARBA" id="ARBA00008478"/>
    </source>
</evidence>
<dbReference type="Proteomes" id="UP000063964">
    <property type="component" value="Chromosome"/>
</dbReference>
<proteinExistence type="inferred from homology"/>
<dbReference type="InterPro" id="IPR002145">
    <property type="entry name" value="CopG"/>
</dbReference>
<dbReference type="InterPro" id="IPR014864">
    <property type="entry name" value="TF_NikR_Ni-bd_C"/>
</dbReference>
<dbReference type="GO" id="GO:0016151">
    <property type="term" value="F:nickel cation binding"/>
    <property type="evidence" value="ECO:0007669"/>
    <property type="project" value="UniProtKB-UniRule"/>
</dbReference>
<dbReference type="NCBIfam" id="NF003381">
    <property type="entry name" value="PRK04460.1"/>
    <property type="match status" value="1"/>
</dbReference>
<dbReference type="InterPro" id="IPR010985">
    <property type="entry name" value="Ribbon_hlx_hlx"/>
</dbReference>
<keyword evidence="11" id="KW-1185">Reference proteome</keyword>
<sequence length="139" mass="15574">MGETIRFGVSLDSDLLEKFDALCEERCYQTRSEAIRDLIRNTLVQKEWENPGKEMVGTLTLVYDHHQSDLAQKITEIQHAALDVIVTSLHIHLDHHNCLEVLVLRGPGETIKATAERLMSTKGVKHGKISLATTGQDLS</sequence>
<dbReference type="OrthoDB" id="9806294at2"/>
<evidence type="ECO:0000256" key="2">
    <source>
        <dbReference type="ARBA" id="ARBA00022596"/>
    </source>
</evidence>
<dbReference type="CDD" id="cd22231">
    <property type="entry name" value="RHH_NikR_HicB-like"/>
    <property type="match status" value="1"/>
</dbReference>
<keyword evidence="6 7" id="KW-0804">Transcription</keyword>
<name>A0A0X8JND9_9BACT</name>
<dbReference type="KEGG" id="doa:AXF15_01450"/>
<dbReference type="InterPro" id="IPR045865">
    <property type="entry name" value="ACT-like_dom_sf"/>
</dbReference>
<dbReference type="SUPFAM" id="SSF47598">
    <property type="entry name" value="Ribbon-helix-helix"/>
    <property type="match status" value="1"/>
</dbReference>
<evidence type="ECO:0000313" key="10">
    <source>
        <dbReference type="EMBL" id="AMD91914.1"/>
    </source>
</evidence>
<evidence type="ECO:0000259" key="8">
    <source>
        <dbReference type="Pfam" id="PF01402"/>
    </source>
</evidence>
<dbReference type="RefSeq" id="WP_066602331.1">
    <property type="nucleotide sequence ID" value="NZ_CP014230.1"/>
</dbReference>
<dbReference type="SUPFAM" id="SSF55021">
    <property type="entry name" value="ACT-like"/>
    <property type="match status" value="1"/>
</dbReference>
<dbReference type="Pfam" id="PF08753">
    <property type="entry name" value="NikR_C"/>
    <property type="match status" value="1"/>
</dbReference>
<keyword evidence="5 7" id="KW-0238">DNA-binding</keyword>
<gene>
    <name evidence="10" type="ORF">AXF15_01450</name>
</gene>
<dbReference type="Pfam" id="PF01402">
    <property type="entry name" value="RHH_1"/>
    <property type="match status" value="1"/>
</dbReference>
<protein>
    <recommendedName>
        <fullName evidence="7">Putative nickel-responsive regulator</fullName>
    </recommendedName>
</protein>
<comment type="similarity">
    <text evidence="1 7">Belongs to the transcriptional regulatory CopG/NikR family.</text>
</comment>
<evidence type="ECO:0000313" key="11">
    <source>
        <dbReference type="Proteomes" id="UP000063964"/>
    </source>
</evidence>
<dbReference type="PANTHER" id="PTHR34719:SF2">
    <property type="entry name" value="NICKEL-RESPONSIVE REGULATOR"/>
    <property type="match status" value="1"/>
</dbReference>
<dbReference type="NCBIfam" id="NF002169">
    <property type="entry name" value="PRK01002.1"/>
    <property type="match status" value="1"/>
</dbReference>
<feature type="binding site" evidence="7">
    <location>
        <position position="90"/>
    </location>
    <ligand>
        <name>Ni(2+)</name>
        <dbReference type="ChEBI" id="CHEBI:49786"/>
    </ligand>
</feature>
<dbReference type="EMBL" id="CP014230">
    <property type="protein sequence ID" value="AMD91914.1"/>
    <property type="molecule type" value="Genomic_DNA"/>
</dbReference>
<dbReference type="GO" id="GO:0003700">
    <property type="term" value="F:DNA-binding transcription factor activity"/>
    <property type="evidence" value="ECO:0007669"/>
    <property type="project" value="UniProtKB-UniRule"/>
</dbReference>
<keyword evidence="3 7" id="KW-0479">Metal-binding</keyword>
<feature type="binding site" evidence="7">
    <location>
        <position position="98"/>
    </location>
    <ligand>
        <name>Ni(2+)</name>
        <dbReference type="ChEBI" id="CHEBI:49786"/>
    </ligand>
</feature>
<dbReference type="GO" id="GO:0010045">
    <property type="term" value="P:response to nickel cation"/>
    <property type="evidence" value="ECO:0007669"/>
    <property type="project" value="InterPro"/>
</dbReference>
<comment type="function">
    <text evidence="7">Transcriptional regulator.</text>
</comment>
<dbReference type="AlphaFoldDB" id="A0A0X8JND9"/>
<keyword evidence="4 7" id="KW-0805">Transcription regulation</keyword>
<dbReference type="HAMAP" id="MF_00476">
    <property type="entry name" value="NikR"/>
    <property type="match status" value="1"/>
</dbReference>
<evidence type="ECO:0000256" key="4">
    <source>
        <dbReference type="ARBA" id="ARBA00023015"/>
    </source>
</evidence>